<comment type="domain">
    <text evidence="7">The DHHC domain is required for palmitoyltransferase activity.</text>
</comment>
<reference evidence="10" key="2">
    <citation type="submission" date="2025-08" db="UniProtKB">
        <authorList>
            <consortium name="RefSeq"/>
        </authorList>
    </citation>
    <scope>IDENTIFICATION</scope>
</reference>
<comment type="similarity">
    <text evidence="7">Belongs to the DHHC palmitoyltransferase family.</text>
</comment>
<comment type="catalytic activity">
    <reaction evidence="7">
        <text>L-cysteinyl-[protein] + hexadecanoyl-CoA = S-hexadecanoyl-L-cysteinyl-[protein] + CoA</text>
        <dbReference type="Rhea" id="RHEA:36683"/>
        <dbReference type="Rhea" id="RHEA-COMP:10131"/>
        <dbReference type="Rhea" id="RHEA-COMP:11032"/>
        <dbReference type="ChEBI" id="CHEBI:29950"/>
        <dbReference type="ChEBI" id="CHEBI:57287"/>
        <dbReference type="ChEBI" id="CHEBI:57379"/>
        <dbReference type="ChEBI" id="CHEBI:74151"/>
        <dbReference type="EC" id="2.3.1.225"/>
    </reaction>
</comment>
<keyword evidence="5 7" id="KW-0472">Membrane</keyword>
<accession>A0ABM3VUF0</accession>
<dbReference type="InterPro" id="IPR001594">
    <property type="entry name" value="Palmitoyltrfase_DHHC"/>
</dbReference>
<keyword evidence="6 7" id="KW-0012">Acyltransferase</keyword>
<dbReference type="Proteomes" id="UP001652624">
    <property type="component" value="Chromosome 2"/>
</dbReference>
<dbReference type="GeneID" id="103121104"/>
<evidence type="ECO:0000256" key="1">
    <source>
        <dbReference type="ARBA" id="ARBA00004141"/>
    </source>
</evidence>
<evidence type="ECO:0000256" key="5">
    <source>
        <dbReference type="ARBA" id="ARBA00023136"/>
    </source>
</evidence>
<feature type="transmembrane region" description="Helical" evidence="7">
    <location>
        <begin position="169"/>
        <end position="193"/>
    </location>
</feature>
<protein>
    <recommendedName>
        <fullName evidence="7">Palmitoyltransferase</fullName>
        <ecNumber evidence="7">2.3.1.225</ecNumber>
    </recommendedName>
</protein>
<dbReference type="InterPro" id="IPR039859">
    <property type="entry name" value="PFA4/ZDH16/20/ERF2-like"/>
</dbReference>
<dbReference type="PROSITE" id="PS50216">
    <property type="entry name" value="DHHC"/>
    <property type="match status" value="1"/>
</dbReference>
<feature type="transmembrane region" description="Helical" evidence="7">
    <location>
        <begin position="213"/>
        <end position="233"/>
    </location>
</feature>
<keyword evidence="4 7" id="KW-1133">Transmembrane helix</keyword>
<comment type="subcellular location">
    <subcellularLocation>
        <location evidence="1">Membrane</location>
        <topology evidence="1">Multi-pass membrane protein</topology>
    </subcellularLocation>
</comment>
<sequence>MPSSGHRLRDVEHYPLLAENDNYDSSSSSSSSSEAEVADRVWFIRDVCGMVCAIMTWLLVVYADFVVTFVMLLPSKDFWYSVVNGVIFNCLAVLALSSHLRTMLTDPVSGMGSSVIPWACDLRCLNSQLTSLILKIKLHLFSICKRCIRKMDHHCPWVNNCVGEKNQRFFVLFTMYIALSSVHALILCGLQFISCVRGQWTECSDFSPPITVILLIFLCLEGLLFFTFTAVMFGTQIHSICNDETEIERLKSEKPTWERRLRWEGMKSVFGGPPSLLWMNPFVGFRFRHLQWRSRKGGPEFSV</sequence>
<name>A0ABM3VUF0_ERIEU</name>
<dbReference type="PANTHER" id="PTHR12246">
    <property type="entry name" value="PALMITOYLTRANSFERASE ZDHHC16"/>
    <property type="match status" value="1"/>
</dbReference>
<organism evidence="9 10">
    <name type="scientific">Erinaceus europaeus</name>
    <name type="common">Western European hedgehog</name>
    <dbReference type="NCBI Taxonomy" id="9365"/>
    <lineage>
        <taxon>Eukaryota</taxon>
        <taxon>Metazoa</taxon>
        <taxon>Chordata</taxon>
        <taxon>Craniata</taxon>
        <taxon>Vertebrata</taxon>
        <taxon>Euteleostomi</taxon>
        <taxon>Mammalia</taxon>
        <taxon>Eutheria</taxon>
        <taxon>Laurasiatheria</taxon>
        <taxon>Eulipotyphla</taxon>
        <taxon>Erinaceidae</taxon>
        <taxon>Erinaceinae</taxon>
        <taxon>Erinaceus</taxon>
    </lineage>
</organism>
<evidence type="ECO:0000256" key="3">
    <source>
        <dbReference type="ARBA" id="ARBA00022692"/>
    </source>
</evidence>
<feature type="domain" description="Palmitoyltransferase DHHC" evidence="8">
    <location>
        <begin position="137"/>
        <end position="252"/>
    </location>
</feature>
<gene>
    <name evidence="10" type="primary">ZDHHC7</name>
</gene>
<evidence type="ECO:0000256" key="7">
    <source>
        <dbReference type="RuleBase" id="RU079119"/>
    </source>
</evidence>
<feature type="transmembrane region" description="Helical" evidence="7">
    <location>
        <begin position="78"/>
        <end position="96"/>
    </location>
</feature>
<evidence type="ECO:0000256" key="6">
    <source>
        <dbReference type="ARBA" id="ARBA00023315"/>
    </source>
</evidence>
<evidence type="ECO:0000313" key="9">
    <source>
        <dbReference type="Proteomes" id="UP001652624"/>
    </source>
</evidence>
<dbReference type="EC" id="2.3.1.225" evidence="7"/>
<evidence type="ECO:0000256" key="4">
    <source>
        <dbReference type="ARBA" id="ARBA00022989"/>
    </source>
</evidence>
<feature type="transmembrane region" description="Helical" evidence="7">
    <location>
        <begin position="47"/>
        <end position="72"/>
    </location>
</feature>
<evidence type="ECO:0000313" key="10">
    <source>
        <dbReference type="RefSeq" id="XP_060027962.1"/>
    </source>
</evidence>
<dbReference type="Pfam" id="PF01529">
    <property type="entry name" value="DHHC"/>
    <property type="match status" value="1"/>
</dbReference>
<keyword evidence="3 7" id="KW-0812">Transmembrane</keyword>
<reference evidence="9" key="1">
    <citation type="submission" date="2025-05" db="UniProtKB">
        <authorList>
            <consortium name="RefSeq"/>
        </authorList>
    </citation>
    <scope>NUCLEOTIDE SEQUENCE [LARGE SCALE GENOMIC DNA]</scope>
</reference>
<proteinExistence type="inferred from homology"/>
<keyword evidence="9" id="KW-1185">Reference proteome</keyword>
<dbReference type="RefSeq" id="XP_060027962.1">
    <property type="nucleotide sequence ID" value="XM_060171979.1"/>
</dbReference>
<evidence type="ECO:0000256" key="2">
    <source>
        <dbReference type="ARBA" id="ARBA00022679"/>
    </source>
</evidence>
<keyword evidence="2 7" id="KW-0808">Transferase</keyword>
<evidence type="ECO:0000259" key="8">
    <source>
        <dbReference type="Pfam" id="PF01529"/>
    </source>
</evidence>